<keyword evidence="2" id="KW-1185">Reference proteome</keyword>
<reference evidence="1 2" key="1">
    <citation type="submission" date="2018-11" db="EMBL/GenBank/DDBJ databases">
        <authorList>
            <consortium name="Pathogen Informatics"/>
        </authorList>
    </citation>
    <scope>NUCLEOTIDE SEQUENCE [LARGE SCALE GENOMIC DNA]</scope>
</reference>
<proteinExistence type="predicted"/>
<name>A0A3P6TDM4_CYLGO</name>
<protein>
    <submittedName>
        <fullName evidence="1">Uncharacterized protein</fullName>
    </submittedName>
</protein>
<dbReference type="EMBL" id="UYRV01017942">
    <property type="protein sequence ID" value="VDK63988.1"/>
    <property type="molecule type" value="Genomic_DNA"/>
</dbReference>
<sequence>MKNISSFGIYTAMSTLRLPHPVSSPNFDLKVRGRVHHWSLRLWMPASDIRLEEQNRNCVRCERIEDRNV</sequence>
<dbReference type="Proteomes" id="UP000271889">
    <property type="component" value="Unassembled WGS sequence"/>
</dbReference>
<evidence type="ECO:0000313" key="1">
    <source>
        <dbReference type="EMBL" id="VDK63988.1"/>
    </source>
</evidence>
<evidence type="ECO:0000313" key="2">
    <source>
        <dbReference type="Proteomes" id="UP000271889"/>
    </source>
</evidence>
<gene>
    <name evidence="1" type="ORF">CGOC_LOCUS5788</name>
</gene>
<organism evidence="1 2">
    <name type="scientific">Cylicostephanus goldi</name>
    <name type="common">Nematode worm</name>
    <dbReference type="NCBI Taxonomy" id="71465"/>
    <lineage>
        <taxon>Eukaryota</taxon>
        <taxon>Metazoa</taxon>
        <taxon>Ecdysozoa</taxon>
        <taxon>Nematoda</taxon>
        <taxon>Chromadorea</taxon>
        <taxon>Rhabditida</taxon>
        <taxon>Rhabditina</taxon>
        <taxon>Rhabditomorpha</taxon>
        <taxon>Strongyloidea</taxon>
        <taxon>Strongylidae</taxon>
        <taxon>Cylicostephanus</taxon>
    </lineage>
</organism>
<accession>A0A3P6TDM4</accession>
<dbReference type="AlphaFoldDB" id="A0A3P6TDM4"/>